<keyword evidence="1" id="KW-0732">Signal</keyword>
<sequence>MIFFDVVFSSLVLVVPSYTLYDDLACVKDDSRYRIIVEGKSPHTSCARITVTARADMNACPAIKVQIGVSSHLEGFCTRWDATGSKYNKSYSGPLITHELIECQCSIEEKCNGNFPTLFQVVRD</sequence>
<accession>A0A3P7LAS0</accession>
<evidence type="ECO:0000256" key="1">
    <source>
        <dbReference type="SAM" id="SignalP"/>
    </source>
</evidence>
<proteinExistence type="predicted"/>
<evidence type="ECO:0008006" key="4">
    <source>
        <dbReference type="Google" id="ProtNLM"/>
    </source>
</evidence>
<gene>
    <name evidence="2" type="ORF">SVUK_LOCUS14833</name>
</gene>
<evidence type="ECO:0000313" key="3">
    <source>
        <dbReference type="Proteomes" id="UP000270094"/>
    </source>
</evidence>
<feature type="signal peptide" evidence="1">
    <location>
        <begin position="1"/>
        <end position="19"/>
    </location>
</feature>
<organism evidence="2 3">
    <name type="scientific">Strongylus vulgaris</name>
    <name type="common">Blood worm</name>
    <dbReference type="NCBI Taxonomy" id="40348"/>
    <lineage>
        <taxon>Eukaryota</taxon>
        <taxon>Metazoa</taxon>
        <taxon>Ecdysozoa</taxon>
        <taxon>Nematoda</taxon>
        <taxon>Chromadorea</taxon>
        <taxon>Rhabditida</taxon>
        <taxon>Rhabditina</taxon>
        <taxon>Rhabditomorpha</taxon>
        <taxon>Strongyloidea</taxon>
        <taxon>Strongylidae</taxon>
        <taxon>Strongylus</taxon>
    </lineage>
</organism>
<evidence type="ECO:0000313" key="2">
    <source>
        <dbReference type="EMBL" id="VDM79835.1"/>
    </source>
</evidence>
<dbReference type="AlphaFoldDB" id="A0A3P7LAS0"/>
<keyword evidence="3" id="KW-1185">Reference proteome</keyword>
<feature type="chain" id="PRO_5018039881" description="Phlebovirus glycoprotein G2 fusion domain-containing protein" evidence="1">
    <location>
        <begin position="20"/>
        <end position="124"/>
    </location>
</feature>
<dbReference type="Proteomes" id="UP000270094">
    <property type="component" value="Unassembled WGS sequence"/>
</dbReference>
<protein>
    <recommendedName>
        <fullName evidence="4">Phlebovirus glycoprotein G2 fusion domain-containing protein</fullName>
    </recommendedName>
</protein>
<dbReference type="EMBL" id="UYYB01106528">
    <property type="protein sequence ID" value="VDM79835.1"/>
    <property type="molecule type" value="Genomic_DNA"/>
</dbReference>
<reference evidence="2 3" key="1">
    <citation type="submission" date="2018-11" db="EMBL/GenBank/DDBJ databases">
        <authorList>
            <consortium name="Pathogen Informatics"/>
        </authorList>
    </citation>
    <scope>NUCLEOTIDE SEQUENCE [LARGE SCALE GENOMIC DNA]</scope>
</reference>
<name>A0A3P7LAS0_STRVU</name>